<evidence type="ECO:0000256" key="2">
    <source>
        <dbReference type="ARBA" id="ARBA00022692"/>
    </source>
</evidence>
<evidence type="ECO:0000256" key="4">
    <source>
        <dbReference type="ARBA" id="ARBA00023136"/>
    </source>
</evidence>
<dbReference type="Proteomes" id="UP000219612">
    <property type="component" value="Unassembled WGS sequence"/>
</dbReference>
<comment type="subcellular location">
    <subcellularLocation>
        <location evidence="1">Cell membrane</location>
        <topology evidence="1">Multi-pass membrane protein</topology>
    </subcellularLocation>
</comment>
<protein>
    <submittedName>
        <fullName evidence="6">Uncharacterized protein</fullName>
    </submittedName>
</protein>
<name>A0A285KAD1_9ACTN</name>
<evidence type="ECO:0000256" key="3">
    <source>
        <dbReference type="ARBA" id="ARBA00022989"/>
    </source>
</evidence>
<feature type="transmembrane region" description="Helical" evidence="5">
    <location>
        <begin position="63"/>
        <end position="91"/>
    </location>
</feature>
<dbReference type="EMBL" id="OBDY01000035">
    <property type="protein sequence ID" value="SNY69569.1"/>
    <property type="molecule type" value="Genomic_DNA"/>
</dbReference>
<keyword evidence="2 5" id="KW-0812">Transmembrane</keyword>
<keyword evidence="3 5" id="KW-1133">Transmembrane helix</keyword>
<sequence>MTGLPRGEAVAQDRRMTFWWDAEEEAPETPVKPRGRRGLVLVAFGVAGWLLLVPLLWLGRTPFLAGSIVGLSLTWLSLFLGTVLSISVILIACLRRSWVIALVCLALSATAIVVTVQQNPQIGTVDHQYRAHRAELADLAEDYRAGHLDSDLTLPSGLRSLCPSGFAYAAPTVLFVQMWQNWRAESGTGLAYFPQPPTAATWITTAEGDNGRPQREVGDGWWWVA</sequence>
<keyword evidence="7" id="KW-1185">Reference proteome</keyword>
<evidence type="ECO:0000313" key="6">
    <source>
        <dbReference type="EMBL" id="SNY69569.1"/>
    </source>
</evidence>
<reference evidence="6 7" key="1">
    <citation type="submission" date="2017-09" db="EMBL/GenBank/DDBJ databases">
        <authorList>
            <person name="Ehlers B."/>
            <person name="Leendertz F.H."/>
        </authorList>
    </citation>
    <scope>NUCLEOTIDE SEQUENCE [LARGE SCALE GENOMIC DNA]</scope>
    <source>
        <strain evidence="6 7">CGMCC 4.6857</strain>
    </source>
</reference>
<keyword evidence="4 5" id="KW-0472">Membrane</keyword>
<evidence type="ECO:0000313" key="7">
    <source>
        <dbReference type="Proteomes" id="UP000219612"/>
    </source>
</evidence>
<evidence type="ECO:0000256" key="1">
    <source>
        <dbReference type="ARBA" id="ARBA00004651"/>
    </source>
</evidence>
<accession>A0A285KAD1</accession>
<organism evidence="6 7">
    <name type="scientific">Paractinoplanes atraurantiacus</name>
    <dbReference type="NCBI Taxonomy" id="1036182"/>
    <lineage>
        <taxon>Bacteria</taxon>
        <taxon>Bacillati</taxon>
        <taxon>Actinomycetota</taxon>
        <taxon>Actinomycetes</taxon>
        <taxon>Micromonosporales</taxon>
        <taxon>Micromonosporaceae</taxon>
        <taxon>Paractinoplanes</taxon>
    </lineage>
</organism>
<dbReference type="AlphaFoldDB" id="A0A285KAD1"/>
<dbReference type="InterPro" id="IPR036640">
    <property type="entry name" value="ABC1_TM_sf"/>
</dbReference>
<proteinExistence type="predicted"/>
<feature type="transmembrane region" description="Helical" evidence="5">
    <location>
        <begin position="38"/>
        <end position="57"/>
    </location>
</feature>
<evidence type="ECO:0000256" key="5">
    <source>
        <dbReference type="SAM" id="Phobius"/>
    </source>
</evidence>
<dbReference type="GO" id="GO:0005886">
    <property type="term" value="C:plasma membrane"/>
    <property type="evidence" value="ECO:0007669"/>
    <property type="project" value="UniProtKB-SubCell"/>
</dbReference>
<feature type="transmembrane region" description="Helical" evidence="5">
    <location>
        <begin position="98"/>
        <end position="116"/>
    </location>
</feature>
<dbReference type="OrthoDB" id="3378532at2"/>
<dbReference type="SUPFAM" id="SSF90123">
    <property type="entry name" value="ABC transporter transmembrane region"/>
    <property type="match status" value="1"/>
</dbReference>
<gene>
    <name evidence="6" type="ORF">SAMN05421748_13576</name>
</gene>
<dbReference type="RefSeq" id="WP_143235384.1">
    <property type="nucleotide sequence ID" value="NZ_OBDY01000035.1"/>
</dbReference>
<dbReference type="GO" id="GO:0005524">
    <property type="term" value="F:ATP binding"/>
    <property type="evidence" value="ECO:0007669"/>
    <property type="project" value="InterPro"/>
</dbReference>